<evidence type="ECO:0000256" key="1">
    <source>
        <dbReference type="SAM" id="SignalP"/>
    </source>
</evidence>
<feature type="chain" id="PRO_5045773019" evidence="1">
    <location>
        <begin position="23"/>
        <end position="148"/>
    </location>
</feature>
<evidence type="ECO:0000313" key="3">
    <source>
        <dbReference type="Proteomes" id="UP001597393"/>
    </source>
</evidence>
<dbReference type="InterPro" id="IPR032710">
    <property type="entry name" value="NTF2-like_dom_sf"/>
</dbReference>
<sequence length="148" mass="16529">MKTIITTITAAVLMITSLSSFAANPNENNSLSNSGKTISAYISSLTEGSDGLNEMIFAKEFEYTNAADVSQRKYSRKQYLKFLKQNKGLKFDCRTTFTLLDETGNTSVAKVTMQFEDFTRVDYITMHQVDGTWQVSKVVTSYPAATTR</sequence>
<dbReference type="Pfam" id="PF12893">
    <property type="entry name" value="Lumazine_bd_2"/>
    <property type="match status" value="1"/>
</dbReference>
<organism evidence="2 3">
    <name type="scientific">Sphingobacterium corticis</name>
    <dbReference type="NCBI Taxonomy" id="1812823"/>
    <lineage>
        <taxon>Bacteria</taxon>
        <taxon>Pseudomonadati</taxon>
        <taxon>Bacteroidota</taxon>
        <taxon>Sphingobacteriia</taxon>
        <taxon>Sphingobacteriales</taxon>
        <taxon>Sphingobacteriaceae</taxon>
        <taxon>Sphingobacterium</taxon>
    </lineage>
</organism>
<dbReference type="Proteomes" id="UP001597393">
    <property type="component" value="Unassembled WGS sequence"/>
</dbReference>
<reference evidence="3" key="1">
    <citation type="journal article" date="2019" name="Int. J. Syst. Evol. Microbiol.">
        <title>The Global Catalogue of Microorganisms (GCM) 10K type strain sequencing project: providing services to taxonomists for standard genome sequencing and annotation.</title>
        <authorList>
            <consortium name="The Broad Institute Genomics Platform"/>
            <consortium name="The Broad Institute Genome Sequencing Center for Infectious Disease"/>
            <person name="Wu L."/>
            <person name="Ma J."/>
        </authorList>
    </citation>
    <scope>NUCLEOTIDE SEQUENCE [LARGE SCALE GENOMIC DNA]</scope>
    <source>
        <strain evidence="3">KCTC 42248</strain>
    </source>
</reference>
<gene>
    <name evidence="2" type="ORF">ACFSQ3_14210</name>
</gene>
<dbReference type="RefSeq" id="WP_380870247.1">
    <property type="nucleotide sequence ID" value="NZ_JBHUMA010000008.1"/>
</dbReference>
<dbReference type="InterPro" id="IPR039437">
    <property type="entry name" value="FrzH/put_lumazine-bd"/>
</dbReference>
<dbReference type="Gene3D" id="3.10.450.50">
    <property type="match status" value="1"/>
</dbReference>
<keyword evidence="3" id="KW-1185">Reference proteome</keyword>
<name>A0ABW5NPC0_9SPHI</name>
<dbReference type="EMBL" id="JBHUMA010000008">
    <property type="protein sequence ID" value="MFD2600107.1"/>
    <property type="molecule type" value="Genomic_DNA"/>
</dbReference>
<evidence type="ECO:0000313" key="2">
    <source>
        <dbReference type="EMBL" id="MFD2600107.1"/>
    </source>
</evidence>
<feature type="signal peptide" evidence="1">
    <location>
        <begin position="1"/>
        <end position="22"/>
    </location>
</feature>
<keyword evidence="1" id="KW-0732">Signal</keyword>
<accession>A0ABW5NPC0</accession>
<proteinExistence type="predicted"/>
<protein>
    <submittedName>
        <fullName evidence="2">Nuclear transport factor 2 family protein</fullName>
    </submittedName>
</protein>
<comment type="caution">
    <text evidence="2">The sequence shown here is derived from an EMBL/GenBank/DDBJ whole genome shotgun (WGS) entry which is preliminary data.</text>
</comment>
<dbReference type="SUPFAM" id="SSF54427">
    <property type="entry name" value="NTF2-like"/>
    <property type="match status" value="1"/>
</dbReference>